<comment type="subcellular location">
    <subcellularLocation>
        <location evidence="1">Endoplasmic reticulum membrane</location>
        <topology evidence="1">Multi-pass membrane protein</topology>
    </subcellularLocation>
</comment>
<dbReference type="PROSITE" id="PS01159">
    <property type="entry name" value="WW_DOMAIN_1"/>
    <property type="match status" value="1"/>
</dbReference>
<dbReference type="Pfam" id="PF01435">
    <property type="entry name" value="Peptidase_M48"/>
    <property type="match status" value="1"/>
</dbReference>
<keyword evidence="3" id="KW-0645">Protease</keyword>
<feature type="binding site" evidence="15">
    <location>
        <position position="279"/>
    </location>
    <ligand>
        <name>Zn(2+)</name>
        <dbReference type="ChEBI" id="CHEBI:29105"/>
        <note>catalytic</note>
    </ligand>
</feature>
<dbReference type="InterPro" id="IPR008971">
    <property type="entry name" value="HSP40/DnaJ_pept-bd"/>
</dbReference>
<evidence type="ECO:0000256" key="12">
    <source>
        <dbReference type="ARBA" id="ARBA00044456"/>
    </source>
</evidence>
<dbReference type="GO" id="GO:0051082">
    <property type="term" value="F:unfolded protein binding"/>
    <property type="evidence" value="ECO:0007669"/>
    <property type="project" value="InterPro"/>
</dbReference>
<dbReference type="InterPro" id="IPR027057">
    <property type="entry name" value="CAXX_Prtase_1"/>
</dbReference>
<evidence type="ECO:0000256" key="7">
    <source>
        <dbReference type="ARBA" id="ARBA00022824"/>
    </source>
</evidence>
<dbReference type="PROSITE" id="PS50076">
    <property type="entry name" value="DNAJ_2"/>
    <property type="match status" value="1"/>
</dbReference>
<dbReference type="GO" id="GO:0004222">
    <property type="term" value="F:metalloendopeptidase activity"/>
    <property type="evidence" value="ECO:0007669"/>
    <property type="project" value="InterPro"/>
</dbReference>
<dbReference type="Pfam" id="PF16491">
    <property type="entry name" value="Peptidase_M48_N"/>
    <property type="match status" value="1"/>
</dbReference>
<keyword evidence="5 15" id="KW-0479">Metal-binding</keyword>
<sequence length="829" mass="95626">MSEAPEMLDLVSLFIVVTFFMNYLFTSYLKIRQIMKIHRDKDSKYLSPEEFEKVKSYNLDKLYFSILNDLIKLVMDCGMIAYRLLPVALSKFHTPYSVLNQALFYAFYSLALDVIDIPFSLFFCFYIESKHGFNTMTLQIFTTDFLKNMAISSVINLASFSAVLWIMSRFVSFYFYAFFFLVAFQIFMMLIYPDYVQPLFNKFEVLEESPLKEDIKKLADKLKFRVGKILKMDGSTRSHHSNAYFTGLFKEKRIVIFDTLLNKAEDRQVLAVLCHEFGHAKLLHLPKQLGMIIVAEFVYLYVFNLVMNVIKEDNIIKIIYFIFMSTAIDIPLKLIANTMRRKWERQADGFAVRMGYGKDLGSALVKLHKDNKEVICPDTLYSMFNYSHPTLEERLAYDRGPGASVVWAGACTVHLVGAHTLLPRSLSPAGRSPAMWIRKKSRTHGRYYFFNTETRESTWERPPGGVELFHILIKHAGSRNPDSSLSRQEALDMCNEIHRDLCKDFSEELFMEKARKHSRCSSAKKGGHLGLVLGNEMVREFEEEAFKLEKDRHSTKSKEEKEDMSKKFREVKEAYDTLSDPEKRKMYDTYGTTEPGAANVNVEDFFKGGFSKFCTGNFGFNTSRFNTKDFMFSGFDVGDFMGVGRDMGDPFHKKKENSTVEFKVSATLDELFTGVSKTLKSKRKAFGTTEDKIMKVYIKPGYKSGTKFTFHGYGDQLPDGTFQDIRLVLEEKPHPVFKRVDDDLEMSIEISLRDLIKGFQKTISLPGSRTYTLTHNDFKKIGDAITIPFLGMPLHKDPSRKGNLRIKSTMTIPYLTSSQRECILKELPY</sequence>
<dbReference type="EC" id="3.4.24.84" evidence="2"/>
<evidence type="ECO:0000256" key="3">
    <source>
        <dbReference type="ARBA" id="ARBA00022670"/>
    </source>
</evidence>
<dbReference type="InterPro" id="IPR046357">
    <property type="entry name" value="PPIase_dom_sf"/>
</dbReference>
<dbReference type="Pfam" id="PF00639">
    <property type="entry name" value="Rotamase"/>
    <property type="match status" value="1"/>
</dbReference>
<dbReference type="Pfam" id="PF00397">
    <property type="entry name" value="WW"/>
    <property type="match status" value="1"/>
</dbReference>
<keyword evidence="6" id="KW-0378">Hydrolase</keyword>
<evidence type="ECO:0000256" key="14">
    <source>
        <dbReference type="PIRSR" id="PIRSR627057-1"/>
    </source>
</evidence>
<evidence type="ECO:0000256" key="16">
    <source>
        <dbReference type="PROSITE-ProRule" id="PRU00278"/>
    </source>
</evidence>
<evidence type="ECO:0000256" key="9">
    <source>
        <dbReference type="ARBA" id="ARBA00022989"/>
    </source>
</evidence>
<dbReference type="Gene3D" id="3.30.2010.10">
    <property type="entry name" value="Metalloproteases ('zincins'), catalytic domain"/>
    <property type="match status" value="1"/>
</dbReference>
<keyword evidence="16" id="KW-0697">Rotamase</keyword>
<accession>A0AAW2H838</accession>
<reference evidence="21" key="1">
    <citation type="journal article" date="2024" name="Gigascience">
        <title>Chromosome-level genome of the poultry shaft louse Menopon gallinae provides insight into the host-switching and adaptive evolution of parasitic lice.</title>
        <authorList>
            <person name="Xu Y."/>
            <person name="Ma L."/>
            <person name="Liu S."/>
            <person name="Liang Y."/>
            <person name="Liu Q."/>
            <person name="He Z."/>
            <person name="Tian L."/>
            <person name="Duan Y."/>
            <person name="Cai W."/>
            <person name="Li H."/>
            <person name="Song F."/>
        </authorList>
    </citation>
    <scope>NUCLEOTIDE SEQUENCE</scope>
    <source>
        <strain evidence="21">Cailab_2023a</strain>
    </source>
</reference>
<dbReference type="GO" id="GO:0003755">
    <property type="term" value="F:peptidyl-prolyl cis-trans isomerase activity"/>
    <property type="evidence" value="ECO:0007669"/>
    <property type="project" value="UniProtKB-KW"/>
</dbReference>
<dbReference type="SUPFAM" id="SSF51045">
    <property type="entry name" value="WW domain"/>
    <property type="match status" value="1"/>
</dbReference>
<evidence type="ECO:0000256" key="6">
    <source>
        <dbReference type="ARBA" id="ARBA00022801"/>
    </source>
</evidence>
<protein>
    <recommendedName>
        <fullName evidence="2">Ste24 endopeptidase</fullName>
        <ecNumber evidence="2">3.4.24.84</ecNumber>
    </recommendedName>
    <alternativeName>
        <fullName evidence="13">Prenyl protein-specific endoprotease 1</fullName>
    </alternativeName>
</protein>
<feature type="transmembrane region" description="Helical" evidence="17">
    <location>
        <begin position="173"/>
        <end position="192"/>
    </location>
</feature>
<comment type="catalytic activity">
    <reaction evidence="12">
        <text>Hydrolyzes the peptide bond -P2-(S-farnesyl or geranylgeranyl)C-P1'-P2'-P3'-COOH where P1' and P2' are amino acids with aliphatic side chains and P3' is any C-terminal residue.</text>
        <dbReference type="EC" id="3.4.24.84"/>
    </reaction>
</comment>
<proteinExistence type="predicted"/>
<evidence type="ECO:0000256" key="8">
    <source>
        <dbReference type="ARBA" id="ARBA00022833"/>
    </source>
</evidence>
<dbReference type="Gene3D" id="2.20.70.10">
    <property type="match status" value="1"/>
</dbReference>
<feature type="active site" evidence="14">
    <location>
        <position position="276"/>
    </location>
</feature>
<dbReference type="InterPro" id="IPR036020">
    <property type="entry name" value="WW_dom_sf"/>
</dbReference>
<evidence type="ECO:0000259" key="19">
    <source>
        <dbReference type="PROSITE" id="PS50076"/>
    </source>
</evidence>
<gene>
    <name evidence="21" type="ORF">PYX00_011544</name>
</gene>
<dbReference type="InterPro" id="IPR001202">
    <property type="entry name" value="WW_dom"/>
</dbReference>
<dbReference type="InterPro" id="IPR001915">
    <property type="entry name" value="Peptidase_M48"/>
</dbReference>
<evidence type="ECO:0000256" key="13">
    <source>
        <dbReference type="ARBA" id="ARBA00083451"/>
    </source>
</evidence>
<dbReference type="InterPro" id="IPR036869">
    <property type="entry name" value="J_dom_sf"/>
</dbReference>
<evidence type="ECO:0000259" key="20">
    <source>
        <dbReference type="PROSITE" id="PS50198"/>
    </source>
</evidence>
<organism evidence="21">
    <name type="scientific">Menopon gallinae</name>
    <name type="common">poultry shaft louse</name>
    <dbReference type="NCBI Taxonomy" id="328185"/>
    <lineage>
        <taxon>Eukaryota</taxon>
        <taxon>Metazoa</taxon>
        <taxon>Ecdysozoa</taxon>
        <taxon>Arthropoda</taxon>
        <taxon>Hexapoda</taxon>
        <taxon>Insecta</taxon>
        <taxon>Pterygota</taxon>
        <taxon>Neoptera</taxon>
        <taxon>Paraneoptera</taxon>
        <taxon>Psocodea</taxon>
        <taxon>Troctomorpha</taxon>
        <taxon>Phthiraptera</taxon>
        <taxon>Amblycera</taxon>
        <taxon>Menoponidae</taxon>
        <taxon>Menopon</taxon>
    </lineage>
</organism>
<dbReference type="SMART" id="SM00456">
    <property type="entry name" value="WW"/>
    <property type="match status" value="1"/>
</dbReference>
<dbReference type="SUPFAM" id="SSF54534">
    <property type="entry name" value="FKBP-like"/>
    <property type="match status" value="1"/>
</dbReference>
<evidence type="ECO:0000256" key="11">
    <source>
        <dbReference type="ARBA" id="ARBA00023136"/>
    </source>
</evidence>
<keyword evidence="7" id="KW-0256">Endoplasmic reticulum</keyword>
<dbReference type="EMBL" id="JARGDH010000006">
    <property type="protein sequence ID" value="KAL0265827.1"/>
    <property type="molecule type" value="Genomic_DNA"/>
</dbReference>
<evidence type="ECO:0000256" key="10">
    <source>
        <dbReference type="ARBA" id="ARBA00023049"/>
    </source>
</evidence>
<dbReference type="CDD" id="cd00201">
    <property type="entry name" value="WW"/>
    <property type="match status" value="1"/>
</dbReference>
<comment type="cofactor">
    <cofactor evidence="15">
        <name>Zn(2+)</name>
        <dbReference type="ChEBI" id="CHEBI:29105"/>
    </cofactor>
    <text evidence="15">Binds 1 zinc ion per subunit.</text>
</comment>
<dbReference type="PANTHER" id="PTHR10120">
    <property type="entry name" value="CAAX PRENYL PROTEASE 1"/>
    <property type="match status" value="1"/>
</dbReference>
<dbReference type="Gene3D" id="3.10.50.40">
    <property type="match status" value="1"/>
</dbReference>
<dbReference type="CDD" id="cd10747">
    <property type="entry name" value="DnaJ_C"/>
    <property type="match status" value="1"/>
</dbReference>
<keyword evidence="10" id="KW-0482">Metalloprotease</keyword>
<dbReference type="InterPro" id="IPR000297">
    <property type="entry name" value="PPIase_PpiC"/>
</dbReference>
<dbReference type="GO" id="GO:0080090">
    <property type="term" value="P:regulation of primary metabolic process"/>
    <property type="evidence" value="ECO:0007669"/>
    <property type="project" value="UniProtKB-ARBA"/>
</dbReference>
<dbReference type="GO" id="GO:0060255">
    <property type="term" value="P:regulation of macromolecule metabolic process"/>
    <property type="evidence" value="ECO:0007669"/>
    <property type="project" value="UniProtKB-ARBA"/>
</dbReference>
<feature type="domain" description="WW" evidence="18">
    <location>
        <begin position="430"/>
        <end position="464"/>
    </location>
</feature>
<dbReference type="InterPro" id="IPR032456">
    <property type="entry name" value="Peptidase_M48_N"/>
</dbReference>
<evidence type="ECO:0000256" key="5">
    <source>
        <dbReference type="ARBA" id="ARBA00022723"/>
    </source>
</evidence>
<feature type="transmembrane region" description="Helical" evidence="17">
    <location>
        <begin position="105"/>
        <end position="127"/>
    </location>
</feature>
<evidence type="ECO:0000256" key="17">
    <source>
        <dbReference type="SAM" id="Phobius"/>
    </source>
</evidence>
<dbReference type="InterPro" id="IPR018253">
    <property type="entry name" value="DnaJ_domain_CS"/>
</dbReference>
<dbReference type="InterPro" id="IPR002939">
    <property type="entry name" value="DnaJ_C"/>
</dbReference>
<dbReference type="PRINTS" id="PR00625">
    <property type="entry name" value="JDOMAIN"/>
</dbReference>
<evidence type="ECO:0000256" key="1">
    <source>
        <dbReference type="ARBA" id="ARBA00004477"/>
    </source>
</evidence>
<keyword evidence="16" id="KW-0413">Isomerase</keyword>
<keyword evidence="8 15" id="KW-0862">Zinc</keyword>
<dbReference type="Pfam" id="PF00226">
    <property type="entry name" value="DnaJ"/>
    <property type="match status" value="1"/>
</dbReference>
<dbReference type="FunFam" id="3.30.2010.10:FF:000002">
    <property type="entry name" value="CAAX prenyl protease"/>
    <property type="match status" value="1"/>
</dbReference>
<keyword evidence="11 17" id="KW-0472">Membrane</keyword>
<comment type="caution">
    <text evidence="21">The sequence shown here is derived from an EMBL/GenBank/DDBJ whole genome shotgun (WGS) entry which is preliminary data.</text>
</comment>
<feature type="binding site" evidence="15">
    <location>
        <position position="275"/>
    </location>
    <ligand>
        <name>Zn(2+)</name>
        <dbReference type="ChEBI" id="CHEBI:29105"/>
        <note>catalytic</note>
    </ligand>
</feature>
<dbReference type="Gene3D" id="2.60.260.20">
    <property type="entry name" value="Urease metallochaperone UreE, N-terminal domain"/>
    <property type="match status" value="2"/>
</dbReference>
<dbReference type="GO" id="GO:0005789">
    <property type="term" value="C:endoplasmic reticulum membrane"/>
    <property type="evidence" value="ECO:0007669"/>
    <property type="project" value="UniProtKB-SubCell"/>
</dbReference>
<dbReference type="PROSITE" id="PS50198">
    <property type="entry name" value="PPIC_PPIASE_2"/>
    <property type="match status" value="1"/>
</dbReference>
<feature type="domain" description="PpiC" evidence="20">
    <location>
        <begin position="463"/>
        <end position="554"/>
    </location>
</feature>
<dbReference type="PROSITE" id="PS50020">
    <property type="entry name" value="WW_DOMAIN_2"/>
    <property type="match status" value="1"/>
</dbReference>
<evidence type="ECO:0000256" key="4">
    <source>
        <dbReference type="ARBA" id="ARBA00022692"/>
    </source>
</evidence>
<dbReference type="SUPFAM" id="SSF49493">
    <property type="entry name" value="HSP40/DnaJ peptide-binding domain"/>
    <property type="match status" value="2"/>
</dbReference>
<dbReference type="GO" id="GO:0006457">
    <property type="term" value="P:protein folding"/>
    <property type="evidence" value="ECO:0007669"/>
    <property type="project" value="InterPro"/>
</dbReference>
<dbReference type="GO" id="GO:0071586">
    <property type="term" value="P:CAAX-box protein processing"/>
    <property type="evidence" value="ECO:0007669"/>
    <property type="project" value="InterPro"/>
</dbReference>
<feature type="active site" description="Proton donor" evidence="14">
    <location>
        <position position="348"/>
    </location>
</feature>
<name>A0AAW2H838_9NEOP</name>
<evidence type="ECO:0000256" key="2">
    <source>
        <dbReference type="ARBA" id="ARBA00012336"/>
    </source>
</evidence>
<dbReference type="CDD" id="cd07343">
    <property type="entry name" value="M48A_Zmpste24p_like"/>
    <property type="match status" value="1"/>
</dbReference>
<feature type="domain" description="J" evidence="19">
    <location>
        <begin position="504"/>
        <end position="591"/>
    </location>
</feature>
<feature type="transmembrane region" description="Helical" evidence="17">
    <location>
        <begin position="289"/>
        <end position="310"/>
    </location>
</feature>
<evidence type="ECO:0000256" key="15">
    <source>
        <dbReference type="PIRSR" id="PIRSR627057-2"/>
    </source>
</evidence>
<feature type="transmembrane region" description="Helical" evidence="17">
    <location>
        <begin position="12"/>
        <end position="31"/>
    </location>
</feature>
<dbReference type="PROSITE" id="PS00636">
    <property type="entry name" value="DNAJ_1"/>
    <property type="match status" value="1"/>
</dbReference>
<evidence type="ECO:0000259" key="18">
    <source>
        <dbReference type="PROSITE" id="PS50020"/>
    </source>
</evidence>
<dbReference type="SUPFAM" id="SSF46565">
    <property type="entry name" value="Chaperone J-domain"/>
    <property type="match status" value="1"/>
</dbReference>
<feature type="binding site" evidence="15">
    <location>
        <position position="344"/>
    </location>
    <ligand>
        <name>Zn(2+)</name>
        <dbReference type="ChEBI" id="CHEBI:29105"/>
        <note>catalytic</note>
    </ligand>
</feature>
<dbReference type="Pfam" id="PF01556">
    <property type="entry name" value="DnaJ_C"/>
    <property type="match status" value="1"/>
</dbReference>
<keyword evidence="4 17" id="KW-0812">Transmembrane</keyword>
<feature type="transmembrane region" description="Helical" evidence="17">
    <location>
        <begin position="316"/>
        <end position="336"/>
    </location>
</feature>
<dbReference type="InterPro" id="IPR001623">
    <property type="entry name" value="DnaJ_domain"/>
</dbReference>
<feature type="transmembrane region" description="Helical" evidence="17">
    <location>
        <begin position="62"/>
        <end position="85"/>
    </location>
</feature>
<keyword evidence="9 17" id="KW-1133">Transmembrane helix</keyword>
<evidence type="ECO:0000313" key="21">
    <source>
        <dbReference type="EMBL" id="KAL0265827.1"/>
    </source>
</evidence>
<dbReference type="GO" id="GO:0046872">
    <property type="term" value="F:metal ion binding"/>
    <property type="evidence" value="ECO:0007669"/>
    <property type="project" value="UniProtKB-KW"/>
</dbReference>
<dbReference type="AlphaFoldDB" id="A0AAW2H838"/>